<evidence type="ECO:0000313" key="1">
    <source>
        <dbReference type="EMBL" id="TWU34263.1"/>
    </source>
</evidence>
<gene>
    <name evidence="1" type="ORF">Poly41_44100</name>
</gene>
<sequence length="72" mass="8181">MRAPACKKTIDNRTSDAFGRTGDCYGLLFEWGIHDVLSLYANRSIQRRPSRSGSLVLCEQRLAVMHLINRNT</sequence>
<reference evidence="1 2" key="1">
    <citation type="submission" date="2019-02" db="EMBL/GenBank/DDBJ databases">
        <title>Deep-cultivation of Planctomycetes and their phenomic and genomic characterization uncovers novel biology.</title>
        <authorList>
            <person name="Wiegand S."/>
            <person name="Jogler M."/>
            <person name="Boedeker C."/>
            <person name="Pinto D."/>
            <person name="Vollmers J."/>
            <person name="Rivas-Marin E."/>
            <person name="Kohn T."/>
            <person name="Peeters S.H."/>
            <person name="Heuer A."/>
            <person name="Rast P."/>
            <person name="Oberbeckmann S."/>
            <person name="Bunk B."/>
            <person name="Jeske O."/>
            <person name="Meyerdierks A."/>
            <person name="Storesund J.E."/>
            <person name="Kallscheuer N."/>
            <person name="Luecker S."/>
            <person name="Lage O.M."/>
            <person name="Pohl T."/>
            <person name="Merkel B.J."/>
            <person name="Hornburger P."/>
            <person name="Mueller R.-W."/>
            <person name="Bruemmer F."/>
            <person name="Labrenz M."/>
            <person name="Spormann A.M."/>
            <person name="Op Den Camp H."/>
            <person name="Overmann J."/>
            <person name="Amann R."/>
            <person name="Jetten M.S.M."/>
            <person name="Mascher T."/>
            <person name="Medema M.H."/>
            <person name="Devos D.P."/>
            <person name="Kaster A.-K."/>
            <person name="Ovreas L."/>
            <person name="Rohde M."/>
            <person name="Galperin M.Y."/>
            <person name="Jogler C."/>
        </authorList>
    </citation>
    <scope>NUCLEOTIDE SEQUENCE [LARGE SCALE GENOMIC DNA]</scope>
    <source>
        <strain evidence="1 2">Poly41</strain>
    </source>
</reference>
<comment type="caution">
    <text evidence="1">The sequence shown here is derived from an EMBL/GenBank/DDBJ whole genome shotgun (WGS) entry which is preliminary data.</text>
</comment>
<evidence type="ECO:0000313" key="2">
    <source>
        <dbReference type="Proteomes" id="UP000319143"/>
    </source>
</evidence>
<dbReference type="EMBL" id="SJPV01000008">
    <property type="protein sequence ID" value="TWU34263.1"/>
    <property type="molecule type" value="Genomic_DNA"/>
</dbReference>
<keyword evidence="2" id="KW-1185">Reference proteome</keyword>
<name>A0A5C6DAR8_9BACT</name>
<accession>A0A5C6DAR8</accession>
<dbReference type="AlphaFoldDB" id="A0A5C6DAR8"/>
<organism evidence="1 2">
    <name type="scientific">Novipirellula artificiosorum</name>
    <dbReference type="NCBI Taxonomy" id="2528016"/>
    <lineage>
        <taxon>Bacteria</taxon>
        <taxon>Pseudomonadati</taxon>
        <taxon>Planctomycetota</taxon>
        <taxon>Planctomycetia</taxon>
        <taxon>Pirellulales</taxon>
        <taxon>Pirellulaceae</taxon>
        <taxon>Novipirellula</taxon>
    </lineage>
</organism>
<dbReference type="Proteomes" id="UP000319143">
    <property type="component" value="Unassembled WGS sequence"/>
</dbReference>
<protein>
    <submittedName>
        <fullName evidence="1">Uncharacterized protein</fullName>
    </submittedName>
</protein>
<proteinExistence type="predicted"/>